<accession>A0A6M8MXQ2</accession>
<dbReference type="GO" id="GO:0043565">
    <property type="term" value="F:sequence-specific DNA binding"/>
    <property type="evidence" value="ECO:0007669"/>
    <property type="project" value="TreeGrafter"/>
</dbReference>
<organism evidence="3 4">
    <name type="scientific">Pseudomonas graminis</name>
    <dbReference type="NCBI Taxonomy" id="158627"/>
    <lineage>
        <taxon>Bacteria</taxon>
        <taxon>Pseudomonadati</taxon>
        <taxon>Pseudomonadota</taxon>
        <taxon>Gammaproteobacteria</taxon>
        <taxon>Pseudomonadales</taxon>
        <taxon>Pseudomonadaceae</taxon>
        <taxon>Pseudomonas</taxon>
    </lineage>
</organism>
<dbReference type="KEGG" id="pgg:FX982_04611"/>
<dbReference type="PANTHER" id="PTHR36966:SF1">
    <property type="entry name" value="REP-ASSOCIATED TYROSINE TRANSPOSASE"/>
    <property type="match status" value="1"/>
</dbReference>
<dbReference type="SUPFAM" id="SSF143422">
    <property type="entry name" value="Transposase IS200-like"/>
    <property type="match status" value="1"/>
</dbReference>
<evidence type="ECO:0000256" key="1">
    <source>
        <dbReference type="SAM" id="MobiDB-lite"/>
    </source>
</evidence>
<feature type="domain" description="Transposase IS200-like" evidence="2">
    <location>
        <begin position="28"/>
        <end position="142"/>
    </location>
</feature>
<evidence type="ECO:0000313" key="4">
    <source>
        <dbReference type="Proteomes" id="UP000501989"/>
    </source>
</evidence>
<dbReference type="SMART" id="SM01321">
    <property type="entry name" value="Y1_Tnp"/>
    <property type="match status" value="1"/>
</dbReference>
<dbReference type="PANTHER" id="PTHR36966">
    <property type="entry name" value="REP-ASSOCIATED TYROSINE TRANSPOSASE"/>
    <property type="match status" value="1"/>
</dbReference>
<feature type="region of interest" description="Disordered" evidence="1">
    <location>
        <begin position="178"/>
        <end position="198"/>
    </location>
</feature>
<reference evidence="4" key="1">
    <citation type="submission" date="2019-12" db="EMBL/GenBank/DDBJ databases">
        <title>Endophytic bacteria associated with Panax ginseng seedlings.</title>
        <authorList>
            <person name="Park J.M."/>
            <person name="Shin R."/>
            <person name="Jo S.H."/>
        </authorList>
    </citation>
    <scope>NUCLEOTIDE SEQUENCE [LARGE SCALE GENOMIC DNA]</scope>
    <source>
        <strain evidence="4">PgKB30</strain>
    </source>
</reference>
<proteinExistence type="predicted"/>
<dbReference type="GO" id="GO:0004803">
    <property type="term" value="F:transposase activity"/>
    <property type="evidence" value="ECO:0007669"/>
    <property type="project" value="InterPro"/>
</dbReference>
<keyword evidence="4" id="KW-1185">Reference proteome</keyword>
<dbReference type="InterPro" id="IPR002686">
    <property type="entry name" value="Transposase_17"/>
</dbReference>
<evidence type="ECO:0000259" key="2">
    <source>
        <dbReference type="SMART" id="SM01321"/>
    </source>
</evidence>
<dbReference type="InterPro" id="IPR052715">
    <property type="entry name" value="RAYT_transposase"/>
</dbReference>
<sequence length="198" mass="22466">MVCAPKPEVNSMATKARSHSLRTGRYSEKGRIYLVTSRLDRMRNDFRDWRVGRLLVKEMREMDKCGFTRTLAWVVMPDHFHWLMQLQHGSLAGIVQRVKSKTAISVNRLTGKQGRLWQSGYHDAAARHEDDLIHFARYIVANPLRAGLASRAGDYPLWDATWLSGSGVEFEASGNESFDVLPTPSNDLPDSLPIRQPS</sequence>
<dbReference type="AlphaFoldDB" id="A0A6M8MXQ2"/>
<dbReference type="EMBL" id="CP053746">
    <property type="protein sequence ID" value="QKF53618.1"/>
    <property type="molecule type" value="Genomic_DNA"/>
</dbReference>
<gene>
    <name evidence="3" type="ORF">FX982_04611</name>
</gene>
<dbReference type="GO" id="GO:0006313">
    <property type="term" value="P:DNA transposition"/>
    <property type="evidence" value="ECO:0007669"/>
    <property type="project" value="InterPro"/>
</dbReference>
<dbReference type="Proteomes" id="UP000501989">
    <property type="component" value="Chromosome"/>
</dbReference>
<evidence type="ECO:0000313" key="3">
    <source>
        <dbReference type="EMBL" id="QKF53618.1"/>
    </source>
</evidence>
<dbReference type="InterPro" id="IPR036515">
    <property type="entry name" value="Transposase_17_sf"/>
</dbReference>
<dbReference type="Gene3D" id="3.30.70.1290">
    <property type="entry name" value="Transposase IS200-like"/>
    <property type="match status" value="1"/>
</dbReference>
<protein>
    <recommendedName>
        <fullName evidence="2">Transposase IS200-like domain-containing protein</fullName>
    </recommendedName>
</protein>
<dbReference type="Pfam" id="PF01797">
    <property type="entry name" value="Y1_Tnp"/>
    <property type="match status" value="1"/>
</dbReference>
<name>A0A6M8MXQ2_9PSED</name>
<dbReference type="NCBIfam" id="NF047646">
    <property type="entry name" value="REP_Tyr_transpos"/>
    <property type="match status" value="1"/>
</dbReference>